<evidence type="ECO:0000313" key="2">
    <source>
        <dbReference type="EMBL" id="QKF93834.1"/>
    </source>
</evidence>
<evidence type="ECO:0000256" key="1">
    <source>
        <dbReference type="SAM" id="Phobius"/>
    </source>
</evidence>
<evidence type="ECO:0000313" key="3">
    <source>
        <dbReference type="Proteomes" id="UP001162001"/>
    </source>
</evidence>
<gene>
    <name evidence="2" type="ORF">Fadolivirus_1_376</name>
</gene>
<feature type="transmembrane region" description="Helical" evidence="1">
    <location>
        <begin position="54"/>
        <end position="71"/>
    </location>
</feature>
<keyword evidence="1" id="KW-1133">Transmembrane helix</keyword>
<keyword evidence="1" id="KW-0472">Membrane</keyword>
<accession>A0A7D3UVA3</accession>
<reference evidence="2 3" key="1">
    <citation type="submission" date="2020-04" db="EMBL/GenBank/DDBJ databases">
        <title>Advantages and limits of metagenomic assembly and binning of a giant virus.</title>
        <authorList>
            <person name="Schulz F."/>
            <person name="Andreani J."/>
            <person name="Francis R."/>
            <person name="Boudjemaa H."/>
            <person name="Bou Khalil J.Y."/>
            <person name="Lee J."/>
            <person name="La Scola B."/>
            <person name="Woyke T."/>
        </authorList>
    </citation>
    <scope>NUCLEOTIDE SEQUENCE [LARGE SCALE GENOMIC DNA]</scope>
    <source>
        <strain evidence="2 3">FV1/VV64</strain>
    </source>
</reference>
<dbReference type="EMBL" id="MT418680">
    <property type="protein sequence ID" value="QKF93834.1"/>
    <property type="molecule type" value="Genomic_DNA"/>
</dbReference>
<organism evidence="2 3">
    <name type="scientific">Fadolivirus FV1/VV64</name>
    <dbReference type="NCBI Taxonomy" id="3070911"/>
    <lineage>
        <taxon>Viruses</taxon>
        <taxon>Varidnaviria</taxon>
        <taxon>Bamfordvirae</taxon>
        <taxon>Nucleocytoviricota</taxon>
        <taxon>Megaviricetes</taxon>
        <taxon>Imitervirales</taxon>
        <taxon>Mimiviridae</taxon>
        <taxon>Klosneuvirinae</taxon>
        <taxon>Fadolivirus</taxon>
        <taxon>Fadolivirus algeromassiliense</taxon>
    </lineage>
</organism>
<keyword evidence="1" id="KW-0812">Transmembrane</keyword>
<sequence length="262" mass="30449">MDFYSGKQPNLIGPIMKSTMCKVIKKPTINNTVSDKVSSYVSDLYKDYIIDNKIAIFILLIFVAFLVYRYYNKNETKKIKPKESFTNEDANLINEIKFYQTKHLQHDNPPKMNPTEPPSEQENDVFYPPDPLPINIPGNGLVFSRDIYNNTNKFPQFNNTPYDHNNVYNYPTNTYFEGTYNTYQNAQDTNIMNPYNWSNSFNTNSGAFVSPMTNLNMQNMVDYQTILDNTNNNLTNALKLGPKFIDTNKPEYDMEPPYAQDF</sequence>
<protein>
    <submittedName>
        <fullName evidence="2">Uncharacterized protein</fullName>
    </submittedName>
</protein>
<name>A0A7D3UVA3_9VIRU</name>
<proteinExistence type="predicted"/>
<keyword evidence="3" id="KW-1185">Reference proteome</keyword>
<dbReference type="Proteomes" id="UP001162001">
    <property type="component" value="Segment"/>
</dbReference>